<feature type="region of interest" description="Disordered" evidence="1">
    <location>
        <begin position="58"/>
        <end position="87"/>
    </location>
</feature>
<dbReference type="PANTHER" id="PTHR14991:SF0">
    <property type="entry name" value="RING FINGER PROTEIN 32"/>
    <property type="match status" value="1"/>
</dbReference>
<dbReference type="Ensembl" id="ENSLLTT00000015019.1">
    <property type="protein sequence ID" value="ENSLLTP00000014451.1"/>
    <property type="gene ID" value="ENSLLTG00000011084.1"/>
</dbReference>
<feature type="compositionally biased region" description="Low complexity" evidence="1">
    <location>
        <begin position="61"/>
        <end position="75"/>
    </location>
</feature>
<proteinExistence type="predicted"/>
<accession>A0A8C5SAB9</accession>
<evidence type="ECO:0000313" key="3">
    <source>
        <dbReference type="Proteomes" id="UP000694406"/>
    </source>
</evidence>
<dbReference type="Proteomes" id="UP000694406">
    <property type="component" value="Unplaced"/>
</dbReference>
<name>A0A8C5SAB9_LATLA</name>
<reference evidence="2" key="1">
    <citation type="submission" date="2025-08" db="UniProtKB">
        <authorList>
            <consortium name="Ensembl"/>
        </authorList>
    </citation>
    <scope>IDENTIFICATION</scope>
</reference>
<dbReference type="InterPro" id="IPR042862">
    <property type="entry name" value="RNF32"/>
</dbReference>
<organism evidence="2 3">
    <name type="scientific">Laticauda laticaudata</name>
    <name type="common">Blue-ringed sea krait</name>
    <name type="synonym">Blue-lipped sea krait</name>
    <dbReference type="NCBI Taxonomy" id="8630"/>
    <lineage>
        <taxon>Eukaryota</taxon>
        <taxon>Metazoa</taxon>
        <taxon>Chordata</taxon>
        <taxon>Craniata</taxon>
        <taxon>Vertebrata</taxon>
        <taxon>Euteleostomi</taxon>
        <taxon>Lepidosauria</taxon>
        <taxon>Squamata</taxon>
        <taxon>Bifurcata</taxon>
        <taxon>Unidentata</taxon>
        <taxon>Episquamata</taxon>
        <taxon>Toxicofera</taxon>
        <taxon>Serpentes</taxon>
        <taxon>Colubroidea</taxon>
        <taxon>Elapidae</taxon>
        <taxon>Laticaudinae</taxon>
        <taxon>Laticauda</taxon>
    </lineage>
</organism>
<protein>
    <submittedName>
        <fullName evidence="2">Uncharacterized protein</fullName>
    </submittedName>
</protein>
<evidence type="ECO:0000313" key="2">
    <source>
        <dbReference type="Ensembl" id="ENSLLTP00000014451.1"/>
    </source>
</evidence>
<sequence>MLSNRNLALTAVALQDHILHDLQLQNLSLADPLKSKTWSKKNKYRPVNKEKIRAVIDTGLKQTNKQPNNQNNPQNEDPEKEYVLDPNPQPLTLAQKFGLVELPAMPLTLEDWEYVKQRSIKQGDSVQPCAICKEEFALQAQVFYLPPLILWNSDSTQLTTNCLTTNSKMAKKPPIISPHLDSFCCHVAAIYNIFNRVLLSCSHVFHTVSKTIPLYQLMANMYPVCLLSCTLWN</sequence>
<keyword evidence="3" id="KW-1185">Reference proteome</keyword>
<reference evidence="2" key="2">
    <citation type="submission" date="2025-09" db="UniProtKB">
        <authorList>
            <consortium name="Ensembl"/>
        </authorList>
    </citation>
    <scope>IDENTIFICATION</scope>
</reference>
<dbReference type="GeneTree" id="ENSGT00390000003759"/>
<evidence type="ECO:0000256" key="1">
    <source>
        <dbReference type="SAM" id="MobiDB-lite"/>
    </source>
</evidence>
<dbReference type="PANTHER" id="PTHR14991">
    <property type="entry name" value="RING FINGER PROTEIN 32"/>
    <property type="match status" value="1"/>
</dbReference>
<dbReference type="AlphaFoldDB" id="A0A8C5SAB9"/>